<dbReference type="RefSeq" id="XP_029741315.1">
    <property type="nucleotide sequence ID" value="XM_029882460.1"/>
</dbReference>
<dbReference type="CDD" id="cd04301">
    <property type="entry name" value="NAT_SF"/>
    <property type="match status" value="1"/>
</dbReference>
<dbReference type="Gene3D" id="3.40.630.30">
    <property type="match status" value="1"/>
</dbReference>
<evidence type="ECO:0000256" key="1">
    <source>
        <dbReference type="ARBA" id="ARBA00022679"/>
    </source>
</evidence>
<dbReference type="OrthoDB" id="41532at2759"/>
<comment type="caution">
    <text evidence="4">The sequence shown here is derived from an EMBL/GenBank/DDBJ whole genome shotgun (WGS) entry which is preliminary data.</text>
</comment>
<keyword evidence="2" id="KW-0012">Acyltransferase</keyword>
<dbReference type="PANTHER" id="PTHR43877">
    <property type="entry name" value="AMINOALKYLPHOSPHONATE N-ACETYLTRANSFERASE-RELATED-RELATED"/>
    <property type="match status" value="1"/>
</dbReference>
<organism evidence="4 5">
    <name type="scientific">Sporisorium graminicola</name>
    <dbReference type="NCBI Taxonomy" id="280036"/>
    <lineage>
        <taxon>Eukaryota</taxon>
        <taxon>Fungi</taxon>
        <taxon>Dikarya</taxon>
        <taxon>Basidiomycota</taxon>
        <taxon>Ustilaginomycotina</taxon>
        <taxon>Ustilaginomycetes</taxon>
        <taxon>Ustilaginales</taxon>
        <taxon>Ustilaginaceae</taxon>
        <taxon>Sporisorium</taxon>
    </lineage>
</organism>
<sequence length="119" mass="12801">MQGDDLVGMASGVPHQDDPTVAELISMWVAPPARGSSLARRLIDTVASAMAEHGAERLELSVKPNNHRARCAYLRAGFTVTDAPGDLLPDGRHELVMHRSLVAERTNNQGAVQGRDGQH</sequence>
<dbReference type="PROSITE" id="PS51186">
    <property type="entry name" value="GNAT"/>
    <property type="match status" value="1"/>
</dbReference>
<evidence type="ECO:0000259" key="3">
    <source>
        <dbReference type="PROSITE" id="PS51186"/>
    </source>
</evidence>
<dbReference type="EMBL" id="SRRM01000005">
    <property type="protein sequence ID" value="TKY89330.1"/>
    <property type="molecule type" value="Genomic_DNA"/>
</dbReference>
<dbReference type="AlphaFoldDB" id="A0A4U7KXN3"/>
<dbReference type="KEGG" id="sgra:EX895_001861"/>
<protein>
    <recommendedName>
        <fullName evidence="3">N-acetyltransferase domain-containing protein</fullName>
    </recommendedName>
</protein>
<gene>
    <name evidence="4" type="ORF">EX895_001861</name>
</gene>
<dbReference type="SUPFAM" id="SSF55729">
    <property type="entry name" value="Acyl-CoA N-acyltransferases (Nat)"/>
    <property type="match status" value="1"/>
</dbReference>
<dbReference type="GO" id="GO:0016747">
    <property type="term" value="F:acyltransferase activity, transferring groups other than amino-acyl groups"/>
    <property type="evidence" value="ECO:0007669"/>
    <property type="project" value="InterPro"/>
</dbReference>
<proteinExistence type="predicted"/>
<dbReference type="Proteomes" id="UP000306050">
    <property type="component" value="Chromosome SGRAM_12"/>
</dbReference>
<reference evidence="4 5" key="1">
    <citation type="submission" date="2019-05" db="EMBL/GenBank/DDBJ databases">
        <title>Sporisorium graminicola CBS 10092 draft sequencing and annotation.</title>
        <authorList>
            <person name="Solano-Gonzalez S."/>
            <person name="Caddick M.X."/>
            <person name="Darby A."/>
        </authorList>
    </citation>
    <scope>NUCLEOTIDE SEQUENCE [LARGE SCALE GENOMIC DNA]</scope>
    <source>
        <strain evidence="4 5">CBS 10092</strain>
    </source>
</reference>
<dbReference type="PANTHER" id="PTHR43877:SF2">
    <property type="entry name" value="AMINOALKYLPHOSPHONATE N-ACETYLTRANSFERASE-RELATED"/>
    <property type="match status" value="1"/>
</dbReference>
<keyword evidence="1" id="KW-0808">Transferase</keyword>
<evidence type="ECO:0000256" key="2">
    <source>
        <dbReference type="ARBA" id="ARBA00023315"/>
    </source>
</evidence>
<dbReference type="GeneID" id="40724756"/>
<evidence type="ECO:0000313" key="4">
    <source>
        <dbReference type="EMBL" id="TKY89330.1"/>
    </source>
</evidence>
<evidence type="ECO:0000313" key="5">
    <source>
        <dbReference type="Proteomes" id="UP000306050"/>
    </source>
</evidence>
<dbReference type="InterPro" id="IPR016181">
    <property type="entry name" value="Acyl_CoA_acyltransferase"/>
</dbReference>
<name>A0A4U7KXN3_9BASI</name>
<dbReference type="InterPro" id="IPR000182">
    <property type="entry name" value="GNAT_dom"/>
</dbReference>
<dbReference type="InterPro" id="IPR050832">
    <property type="entry name" value="Bact_Acetyltransf"/>
</dbReference>
<keyword evidence="5" id="KW-1185">Reference proteome</keyword>
<accession>A0A4U7KXN3</accession>
<dbReference type="Pfam" id="PF00583">
    <property type="entry name" value="Acetyltransf_1"/>
    <property type="match status" value="1"/>
</dbReference>
<feature type="domain" description="N-acetyltransferase" evidence="3">
    <location>
        <begin position="1"/>
        <end position="102"/>
    </location>
</feature>